<gene>
    <name evidence="3" type="ORF">FOC50_06530</name>
</gene>
<evidence type="ECO:0000313" key="3">
    <source>
        <dbReference type="EMBL" id="QGS07934.1"/>
    </source>
</evidence>
<dbReference type="InterPro" id="IPR006119">
    <property type="entry name" value="Resolv_N"/>
</dbReference>
<dbReference type="Pfam" id="PF07508">
    <property type="entry name" value="Recombinase"/>
    <property type="match status" value="1"/>
</dbReference>
<dbReference type="InterPro" id="IPR011109">
    <property type="entry name" value="DNA_bind_recombinase_dom"/>
</dbReference>
<dbReference type="Proteomes" id="UP000427636">
    <property type="component" value="Chromosome"/>
</dbReference>
<dbReference type="SMART" id="SM00857">
    <property type="entry name" value="Resolvase"/>
    <property type="match status" value="1"/>
</dbReference>
<sequence length="260" mass="30173">MSYYSKLIQDNPSWEYVGVYFDNSVSGRNTKNRKEYLRLIDDCRKGKIDIILTKSISRFGRNTIELLEIIRELKKLNVGVRFEKENIDTLTTDGELLLTLLAAVSEEESKAIGSNVRWSVKKKFEQGLPHSPQPILGYRWIGDSYKIEESEADIVRKIYELYLSGTKPTQISRILNDEGKRTRRGEKFSRLAIYRILSQETYTGKLILQKTFHVKEKGRSVKNTGEKTMYIVENAHEAIISQEIFNKVQEIKKQGNLKKE</sequence>
<accession>A0ABX6FHG2</accession>
<protein>
    <submittedName>
        <fullName evidence="3">Recombinase family protein</fullName>
    </submittedName>
</protein>
<reference evidence="3 4" key="1">
    <citation type="submission" date="2019-11" db="EMBL/GenBank/DDBJ databases">
        <title>FDA dAtabase for Regulatory Grade micrObial Sequences (FDA-ARGOS): Supporting development and validation of Infectious Disease Dx tests.</title>
        <authorList>
            <person name="Turner S."/>
            <person name="Byrd R."/>
            <person name="Tallon L."/>
            <person name="Sadzewicz L."/>
            <person name="Vavikolanu K."/>
            <person name="Mehta A."/>
            <person name="Aluvathingal J."/>
            <person name="Nadendla S."/>
            <person name="Myers T."/>
            <person name="Yan Y."/>
            <person name="Sichtig H."/>
        </authorList>
    </citation>
    <scope>NUCLEOTIDE SEQUENCE [LARGE SCALE GENOMIC DNA]</scope>
    <source>
        <strain evidence="3 4">FDAARGOS_742</strain>
    </source>
</reference>
<dbReference type="PANTHER" id="PTHR30461">
    <property type="entry name" value="DNA-INVERTASE FROM LAMBDOID PROPHAGE"/>
    <property type="match status" value="1"/>
</dbReference>
<feature type="domain" description="Resolvase/invertase-type recombinase catalytic" evidence="1">
    <location>
        <begin position="1"/>
        <end position="127"/>
    </location>
</feature>
<dbReference type="PANTHER" id="PTHR30461:SF23">
    <property type="entry name" value="DNA RECOMBINASE-RELATED"/>
    <property type="match status" value="1"/>
</dbReference>
<dbReference type="CDD" id="cd00338">
    <property type="entry name" value="Ser_Recombinase"/>
    <property type="match status" value="1"/>
</dbReference>
<evidence type="ECO:0000259" key="1">
    <source>
        <dbReference type="PROSITE" id="PS51736"/>
    </source>
</evidence>
<dbReference type="InterPro" id="IPR036162">
    <property type="entry name" value="Resolvase-like_N_sf"/>
</dbReference>
<dbReference type="SUPFAM" id="SSF53041">
    <property type="entry name" value="Resolvase-like"/>
    <property type="match status" value="1"/>
</dbReference>
<feature type="domain" description="Recombinase" evidence="2">
    <location>
        <begin position="135"/>
        <end position="258"/>
    </location>
</feature>
<evidence type="ECO:0000313" key="4">
    <source>
        <dbReference type="Proteomes" id="UP000427636"/>
    </source>
</evidence>
<dbReference type="EMBL" id="CP046313">
    <property type="protein sequence ID" value="QGS07934.1"/>
    <property type="molecule type" value="Genomic_DNA"/>
</dbReference>
<dbReference type="PROSITE" id="PS51736">
    <property type="entry name" value="RECOMBINASES_3"/>
    <property type="match status" value="1"/>
</dbReference>
<dbReference type="Pfam" id="PF00239">
    <property type="entry name" value="Resolvase"/>
    <property type="match status" value="1"/>
</dbReference>
<dbReference type="Gene3D" id="3.40.50.1390">
    <property type="entry name" value="Resolvase, N-terminal catalytic domain"/>
    <property type="match status" value="1"/>
</dbReference>
<dbReference type="InterPro" id="IPR050639">
    <property type="entry name" value="SSR_resolvase"/>
</dbReference>
<keyword evidence="4" id="KW-1185">Reference proteome</keyword>
<organism evidence="3 4">
    <name type="scientific">Gemella sanguinis</name>
    <dbReference type="NCBI Taxonomy" id="84135"/>
    <lineage>
        <taxon>Bacteria</taxon>
        <taxon>Bacillati</taxon>
        <taxon>Bacillota</taxon>
        <taxon>Bacilli</taxon>
        <taxon>Bacillales</taxon>
        <taxon>Gemellaceae</taxon>
        <taxon>Gemella</taxon>
    </lineage>
</organism>
<dbReference type="InterPro" id="IPR038109">
    <property type="entry name" value="DNA_bind_recomb_sf"/>
</dbReference>
<evidence type="ECO:0000259" key="2">
    <source>
        <dbReference type="PROSITE" id="PS51737"/>
    </source>
</evidence>
<dbReference type="PROSITE" id="PS51737">
    <property type="entry name" value="RECOMBINASE_DNA_BIND"/>
    <property type="match status" value="1"/>
</dbReference>
<proteinExistence type="predicted"/>
<name>A0ABX6FHG2_9BACL</name>
<dbReference type="Gene3D" id="3.90.1750.20">
    <property type="entry name" value="Putative Large Serine Recombinase, Chain B, Domain 2"/>
    <property type="match status" value="1"/>
</dbReference>